<dbReference type="InterPro" id="IPR011989">
    <property type="entry name" value="ARM-like"/>
</dbReference>
<dbReference type="InterPro" id="IPR016024">
    <property type="entry name" value="ARM-type_fold"/>
</dbReference>
<feature type="domain" description="Interferon-related developmental regulator C-terminal" evidence="2">
    <location>
        <begin position="341"/>
        <end position="390"/>
    </location>
</feature>
<proteinExistence type="inferred from homology"/>
<evidence type="ECO:0000259" key="3">
    <source>
        <dbReference type="Pfam" id="PF05004"/>
    </source>
</evidence>
<protein>
    <submittedName>
        <fullName evidence="4">Interferon-related developmental regulator 1</fullName>
    </submittedName>
</protein>
<dbReference type="PANTHER" id="PTHR12354:SF1">
    <property type="entry name" value="INTERFERON-RELATED DEVELOPMENTAL REGULATOR 1"/>
    <property type="match status" value="1"/>
</dbReference>
<reference evidence="4" key="1">
    <citation type="submission" date="2018-10" db="EMBL/GenBank/DDBJ databases">
        <title>Transcriptome assembly of Aceria tosichella (Wheat curl mite) Type 2.</title>
        <authorList>
            <person name="Scully E.D."/>
            <person name="Geib S.M."/>
            <person name="Palmer N.A."/>
            <person name="Gupta A.K."/>
            <person name="Sarath G."/>
            <person name="Tatineni S."/>
        </authorList>
    </citation>
    <scope>NUCLEOTIDE SEQUENCE</scope>
    <source>
        <strain evidence="4">LincolnNE</strain>
    </source>
</reference>
<evidence type="ECO:0000256" key="1">
    <source>
        <dbReference type="ARBA" id="ARBA00008828"/>
    </source>
</evidence>
<dbReference type="Pfam" id="PF04836">
    <property type="entry name" value="IFRD_C"/>
    <property type="match status" value="1"/>
</dbReference>
<accession>A0A6G1SK10</accession>
<dbReference type="EMBL" id="GGYP01006044">
    <property type="protein sequence ID" value="MDE50815.1"/>
    <property type="molecule type" value="Transcribed_RNA"/>
</dbReference>
<feature type="domain" description="Interferon-related developmental regulator N-terminal" evidence="3">
    <location>
        <begin position="18"/>
        <end position="296"/>
    </location>
</feature>
<dbReference type="InterPro" id="IPR007701">
    <property type="entry name" value="Interferon-rel_develop_reg_N"/>
</dbReference>
<comment type="similarity">
    <text evidence="1">Belongs to the IFRD family.</text>
</comment>
<dbReference type="InterPro" id="IPR039777">
    <property type="entry name" value="IFRD"/>
</dbReference>
<dbReference type="Pfam" id="PF05004">
    <property type="entry name" value="IFRD"/>
    <property type="match status" value="1"/>
</dbReference>
<sequence length="394" mass="43946">MTSSSFRSANGSDDYQEESGIMDLPSIEDNLIEAFDNLMAKSAKTRLVAFETIRKALSQRCMVDFIYNRKITILDTISRSIKRSKGQDLGYAATLISLVCATIGPGPETDPIFSEINSQLLILLADQTVSADVRTKCAKAIAICTYIVGVAGYIEQVMDRLYAIFSASCAKGDGTMPNPSEQLAALHAACVQAWTLLMTALNSSAPAIAIELVEDRMDKITELLDSPHLDIKISAGETLAVMCELIKSQNDGVTAEDFDDLCDKLRELMTDTQKSRGKKDLRQQRSNFREILAAIEEDEFSSTVVKFGRERLTLDTWFKRRQYDAFCEVFGTGINHHLAENEVVRDIFGLGEVLIHMDLPRAKRSDISHENSLADKNRTKNLRRLRDKRADVIE</sequence>
<name>A0A6G1SK10_9ACAR</name>
<evidence type="ECO:0000313" key="4">
    <source>
        <dbReference type="EMBL" id="MDE50815.1"/>
    </source>
</evidence>
<dbReference type="Gene3D" id="1.25.10.10">
    <property type="entry name" value="Leucine-rich Repeat Variant"/>
    <property type="match status" value="1"/>
</dbReference>
<dbReference type="AlphaFoldDB" id="A0A6G1SK10"/>
<gene>
    <name evidence="4" type="primary">IFRD1</name>
    <name evidence="4" type="ORF">g.7987</name>
</gene>
<dbReference type="InterPro" id="IPR006921">
    <property type="entry name" value="Interferon-rel_develop_reg_C"/>
</dbReference>
<dbReference type="PANTHER" id="PTHR12354">
    <property type="entry name" value="INTERFERON-RELATED DEVELOPMENTAL REGULATOR"/>
    <property type="match status" value="1"/>
</dbReference>
<evidence type="ECO:0000259" key="2">
    <source>
        <dbReference type="Pfam" id="PF04836"/>
    </source>
</evidence>
<organism evidence="4">
    <name type="scientific">Aceria tosichella</name>
    <name type="common">wheat curl mite</name>
    <dbReference type="NCBI Taxonomy" id="561515"/>
    <lineage>
        <taxon>Eukaryota</taxon>
        <taxon>Metazoa</taxon>
        <taxon>Ecdysozoa</taxon>
        <taxon>Arthropoda</taxon>
        <taxon>Chelicerata</taxon>
        <taxon>Arachnida</taxon>
        <taxon>Acari</taxon>
        <taxon>Acariformes</taxon>
        <taxon>Trombidiformes</taxon>
        <taxon>Prostigmata</taxon>
        <taxon>Eupodina</taxon>
        <taxon>Eriophyoidea</taxon>
        <taxon>Eriophyidae</taxon>
        <taxon>Eriophyinae</taxon>
        <taxon>Aceriini</taxon>
        <taxon>Aceria</taxon>
    </lineage>
</organism>
<dbReference type="SUPFAM" id="SSF48371">
    <property type="entry name" value="ARM repeat"/>
    <property type="match status" value="1"/>
</dbReference>